<proteinExistence type="inferred from homology"/>
<evidence type="ECO:0000313" key="6">
    <source>
        <dbReference type="Proteomes" id="UP001165413"/>
    </source>
</evidence>
<comment type="caution">
    <text evidence="5">The sequence shown here is derived from an EMBL/GenBank/DDBJ whole genome shotgun (WGS) entry which is preliminary data.</text>
</comment>
<keyword evidence="4" id="KW-0413">Isomerase</keyword>
<comment type="similarity">
    <text evidence="2">Belongs to the enoyl-CoA hydratase/isomerase family.</text>
</comment>
<dbReference type="Pfam" id="PF00378">
    <property type="entry name" value="ECH_1"/>
    <property type="match status" value="1"/>
</dbReference>
<dbReference type="EMBL" id="JANATA010000001">
    <property type="protein sequence ID" value="MCP3427412.1"/>
    <property type="molecule type" value="Genomic_DNA"/>
</dbReference>
<evidence type="ECO:0000256" key="4">
    <source>
        <dbReference type="ARBA" id="ARBA00023235"/>
    </source>
</evidence>
<dbReference type="Gene3D" id="3.90.226.10">
    <property type="entry name" value="2-enoyl-CoA Hydratase, Chain A, domain 1"/>
    <property type="match status" value="1"/>
</dbReference>
<dbReference type="PANTHER" id="PTHR43684">
    <property type="match status" value="1"/>
</dbReference>
<dbReference type="InterPro" id="IPR051053">
    <property type="entry name" value="ECH/Chromodomain_protein"/>
</dbReference>
<dbReference type="CDD" id="cd06558">
    <property type="entry name" value="crotonase-like"/>
    <property type="match status" value="1"/>
</dbReference>
<organism evidence="5 6">
    <name type="scientific">Opacimonas viscosa</name>
    <dbReference type="NCBI Taxonomy" id="2961944"/>
    <lineage>
        <taxon>Bacteria</taxon>
        <taxon>Pseudomonadati</taxon>
        <taxon>Pseudomonadota</taxon>
        <taxon>Gammaproteobacteria</taxon>
        <taxon>Alteromonadales</taxon>
        <taxon>Alteromonadaceae</taxon>
        <taxon>Opacimonas</taxon>
    </lineage>
</organism>
<accession>A0AA41X017</accession>
<evidence type="ECO:0000256" key="3">
    <source>
        <dbReference type="ARBA" id="ARBA00023140"/>
    </source>
</evidence>
<dbReference type="AlphaFoldDB" id="A0AA41X017"/>
<dbReference type="Gene3D" id="1.10.12.10">
    <property type="entry name" value="Lyase 2-enoyl-coa Hydratase, Chain A, domain 2"/>
    <property type="match status" value="1"/>
</dbReference>
<evidence type="ECO:0000256" key="2">
    <source>
        <dbReference type="ARBA" id="ARBA00005254"/>
    </source>
</evidence>
<dbReference type="RefSeq" id="WP_254097742.1">
    <property type="nucleotide sequence ID" value="NZ_JANATA010000001.1"/>
</dbReference>
<protein>
    <submittedName>
        <fullName evidence="5">Enoyl-CoA hydratase</fullName>
    </submittedName>
</protein>
<evidence type="ECO:0000256" key="1">
    <source>
        <dbReference type="ARBA" id="ARBA00004275"/>
    </source>
</evidence>
<comment type="subcellular location">
    <subcellularLocation>
        <location evidence="1">Peroxisome</location>
    </subcellularLocation>
</comment>
<keyword evidence="6" id="KW-1185">Reference proteome</keyword>
<keyword evidence="3" id="KW-0576">Peroxisome</keyword>
<dbReference type="InterPro" id="IPR029045">
    <property type="entry name" value="ClpP/crotonase-like_dom_sf"/>
</dbReference>
<name>A0AA41X017_9ALTE</name>
<evidence type="ECO:0000313" key="5">
    <source>
        <dbReference type="EMBL" id="MCP3427412.1"/>
    </source>
</evidence>
<dbReference type="SUPFAM" id="SSF52096">
    <property type="entry name" value="ClpP/crotonase"/>
    <property type="match status" value="1"/>
</dbReference>
<dbReference type="Proteomes" id="UP001165413">
    <property type="component" value="Unassembled WGS sequence"/>
</dbReference>
<dbReference type="PANTHER" id="PTHR43684:SF1">
    <property type="entry name" value="ENOYL-COA DELTA ISOMERASE 2"/>
    <property type="match status" value="1"/>
</dbReference>
<dbReference type="GO" id="GO:0004165">
    <property type="term" value="F:delta(3)-delta(2)-enoyl-CoA isomerase activity"/>
    <property type="evidence" value="ECO:0007669"/>
    <property type="project" value="UniProtKB-ARBA"/>
</dbReference>
<dbReference type="InterPro" id="IPR001753">
    <property type="entry name" value="Enoyl-CoA_hydra/iso"/>
</dbReference>
<dbReference type="InterPro" id="IPR014748">
    <property type="entry name" value="Enoyl-CoA_hydra_C"/>
</dbReference>
<gene>
    <name evidence="5" type="ORF">NLF92_00430</name>
</gene>
<reference evidence="5" key="1">
    <citation type="submission" date="2022-07" db="EMBL/GenBank/DDBJ databases">
        <title>Characterization of the Novel Bacterium Alteromonas immobilis LMIT006 and Alteromonas gregis LMIT007.</title>
        <authorList>
            <person name="Lin X."/>
        </authorList>
    </citation>
    <scope>NUCLEOTIDE SEQUENCE</scope>
    <source>
        <strain evidence="5">LMIT007</strain>
    </source>
</reference>
<sequence>MSDVVVSQNENVLVLTLSRPHKKNALTRQMYLELANAIHYAEHDPQIKVILIEGCDGCFTAGNDMHDFIAAVEKDAEEVPETEQFMRALLQCKIPVVAKVEGLAIGIGTTLLLHCDFVYASPSARFMMPFINLGLVPEYAASFILPKLVGHVKAAELLMLGESFSAEDAQQMGLINAVLEPNELNKKIEQVTHSLTKKPRQALLQTKSLLKHDQQHVTEHIYKELEYFVAAMRSEAATEAFTAFLEKRAPDEQKFQ</sequence>